<keyword evidence="1" id="KW-1133">Transmembrane helix</keyword>
<dbReference type="AlphaFoldDB" id="A0A381T3E8"/>
<evidence type="ECO:0000313" key="3">
    <source>
        <dbReference type="EMBL" id="SVA09127.1"/>
    </source>
</evidence>
<gene>
    <name evidence="3" type="ORF">METZ01_LOCUS61981</name>
</gene>
<feature type="transmembrane region" description="Helical" evidence="1">
    <location>
        <begin position="12"/>
        <end position="31"/>
    </location>
</feature>
<organism evidence="3">
    <name type="scientific">marine metagenome</name>
    <dbReference type="NCBI Taxonomy" id="408172"/>
    <lineage>
        <taxon>unclassified sequences</taxon>
        <taxon>metagenomes</taxon>
        <taxon>ecological metagenomes</taxon>
    </lineage>
</organism>
<keyword evidence="1" id="KW-0472">Membrane</keyword>
<name>A0A381T3E8_9ZZZZ</name>
<feature type="domain" description="DUF2231" evidence="2">
    <location>
        <begin position="6"/>
        <end position="135"/>
    </location>
</feature>
<feature type="transmembrane region" description="Helical" evidence="1">
    <location>
        <begin position="111"/>
        <end position="135"/>
    </location>
</feature>
<feature type="transmembrane region" description="Helical" evidence="1">
    <location>
        <begin position="81"/>
        <end position="99"/>
    </location>
</feature>
<feature type="non-terminal residue" evidence="3">
    <location>
        <position position="1"/>
    </location>
</feature>
<sequence>VELTEVHPLFVHFPIALLSVGYFFDVLYVVFKKTELESAGWWNLFLGIISSFVTIVTGLVADWEYGHFESPFPVFDTHGSIQLLSVFLFSGLFVWRWKMDKKIPEPLYKTITYFTLGACAVGLLFYGGHLGAVLAGRI</sequence>
<dbReference type="InterPro" id="IPR019251">
    <property type="entry name" value="DUF2231_TM"/>
</dbReference>
<evidence type="ECO:0000259" key="2">
    <source>
        <dbReference type="Pfam" id="PF09990"/>
    </source>
</evidence>
<dbReference type="EMBL" id="UINC01003772">
    <property type="protein sequence ID" value="SVA09127.1"/>
    <property type="molecule type" value="Genomic_DNA"/>
</dbReference>
<evidence type="ECO:0000256" key="1">
    <source>
        <dbReference type="SAM" id="Phobius"/>
    </source>
</evidence>
<protein>
    <recommendedName>
        <fullName evidence="2">DUF2231 domain-containing protein</fullName>
    </recommendedName>
</protein>
<accession>A0A381T3E8</accession>
<reference evidence="3" key="1">
    <citation type="submission" date="2018-05" db="EMBL/GenBank/DDBJ databases">
        <authorList>
            <person name="Lanie J.A."/>
            <person name="Ng W.-L."/>
            <person name="Kazmierczak K.M."/>
            <person name="Andrzejewski T.M."/>
            <person name="Davidsen T.M."/>
            <person name="Wayne K.J."/>
            <person name="Tettelin H."/>
            <person name="Glass J.I."/>
            <person name="Rusch D."/>
            <person name="Podicherti R."/>
            <person name="Tsui H.-C.T."/>
            <person name="Winkler M.E."/>
        </authorList>
    </citation>
    <scope>NUCLEOTIDE SEQUENCE</scope>
</reference>
<dbReference type="Pfam" id="PF09990">
    <property type="entry name" value="DUF2231"/>
    <property type="match status" value="1"/>
</dbReference>
<feature type="transmembrane region" description="Helical" evidence="1">
    <location>
        <begin position="43"/>
        <end position="61"/>
    </location>
</feature>
<keyword evidence="1" id="KW-0812">Transmembrane</keyword>
<proteinExistence type="predicted"/>